<reference evidence="1 2" key="1">
    <citation type="submission" date="2020-08" db="EMBL/GenBank/DDBJ databases">
        <title>Functional genomics of gut bacteria from endangered species of beetles.</title>
        <authorList>
            <person name="Carlos-Shanley C."/>
        </authorList>
    </citation>
    <scope>NUCLEOTIDE SEQUENCE [LARGE SCALE GENOMIC DNA]</scope>
    <source>
        <strain evidence="1 2">S00179</strain>
    </source>
</reference>
<dbReference type="EMBL" id="JACHLI010000049">
    <property type="protein sequence ID" value="MBB4867818.1"/>
    <property type="molecule type" value="Genomic_DNA"/>
</dbReference>
<proteinExistence type="predicted"/>
<gene>
    <name evidence="1" type="ORF">HNP46_006737</name>
</gene>
<dbReference type="AlphaFoldDB" id="A0A7W7P492"/>
<comment type="caution">
    <text evidence="1">The sequence shown here is derived from an EMBL/GenBank/DDBJ whole genome shotgun (WGS) entry which is preliminary data.</text>
</comment>
<sequence length="493" mass="51404">MTLLELCFFLIIASGMTLLGFQNSSNDRDQNQARTTGQQLFAYNNAVRAWVSDNIGAAASVKTGSAWLKSTSCTGGLSSVGYLPCSFPDATTAKPLPGGKLALTSTVNTTGTAPNQQTVVTTTTSAYIVFGKTRSDLSGLAAIIAAAGSKKSIYPAGSDTSFNSNQSTAMITMTAGNSGSTDSWLRTDGSNLQNGAIRFNTALAAGQRELQNVSRVQNIAANALTLGNAGGGAAGYSIIVDANETVTGNQVVQNVQGKANGVTLTRGNIVVAAGGMETPSQLVAGGAIYTPIMRDKDNTGYYIDPNNTSVMNVGNNSLNTVAPIFYDRDNTSYYVDPAGTTAMYSAVIANMNVDGNWTTNLHADTYNQLNFTTAVGTSTWCSPRGAFARDTAGHLVACTASVFGDLWQRPILGHNVGVYSVSIPAGTPSAGIGTQKSVPLGAQQICVLTGSYQSHFNESHCQVHPDLSGWYLDIQVNGTAGANFWCEAMCLAN</sequence>
<accession>A0A7W7P492</accession>
<evidence type="ECO:0000313" key="1">
    <source>
        <dbReference type="EMBL" id="MBB4867818.1"/>
    </source>
</evidence>
<evidence type="ECO:0000313" key="2">
    <source>
        <dbReference type="Proteomes" id="UP000566995"/>
    </source>
</evidence>
<evidence type="ECO:0008006" key="3">
    <source>
        <dbReference type="Google" id="ProtNLM"/>
    </source>
</evidence>
<protein>
    <recommendedName>
        <fullName evidence="3">Shufflon system plasmid conjugative transfer pilus tip adhesin PilV</fullName>
    </recommendedName>
</protein>
<organism evidence="1 2">
    <name type="scientific">Pseudomonas nitroreducens</name>
    <dbReference type="NCBI Taxonomy" id="46680"/>
    <lineage>
        <taxon>Bacteria</taxon>
        <taxon>Pseudomonadati</taxon>
        <taxon>Pseudomonadota</taxon>
        <taxon>Gammaproteobacteria</taxon>
        <taxon>Pseudomonadales</taxon>
        <taxon>Pseudomonadaceae</taxon>
        <taxon>Pseudomonas</taxon>
    </lineage>
</organism>
<dbReference type="Proteomes" id="UP000566995">
    <property type="component" value="Unassembled WGS sequence"/>
</dbReference>
<dbReference type="RefSeq" id="WP_184597739.1">
    <property type="nucleotide sequence ID" value="NZ_JACHLI010000049.1"/>
</dbReference>
<name>A0A7W7P492_PSENT</name>